<dbReference type="InterPro" id="IPR058058">
    <property type="entry name" value="CBU_0592-like"/>
</dbReference>
<keyword evidence="1" id="KW-0472">Membrane</keyword>
<reference evidence="3 4" key="1">
    <citation type="submission" date="2016-10" db="EMBL/GenBank/DDBJ databases">
        <authorList>
            <person name="de Groot N.N."/>
        </authorList>
    </citation>
    <scope>NUCLEOTIDE SEQUENCE [LARGE SCALE GENOMIC DNA]</scope>
    <source>
        <strain evidence="3 4">DSM 15283</strain>
    </source>
</reference>
<dbReference type="Proteomes" id="UP000199144">
    <property type="component" value="Unassembled WGS sequence"/>
</dbReference>
<proteinExistence type="predicted"/>
<evidence type="ECO:0000313" key="3">
    <source>
        <dbReference type="EMBL" id="SFL63806.1"/>
    </source>
</evidence>
<feature type="domain" description="CBU-0592-like" evidence="2">
    <location>
        <begin position="8"/>
        <end position="83"/>
    </location>
</feature>
<keyword evidence="4" id="KW-1185">Reference proteome</keyword>
<dbReference type="STRING" id="254406.SAMN04488042_101951"/>
<protein>
    <recommendedName>
        <fullName evidence="2">CBU-0592-like domain-containing protein</fullName>
    </recommendedName>
</protein>
<dbReference type="RefSeq" id="WP_093091345.1">
    <property type="nucleotide sequence ID" value="NZ_FOTQ01000001.1"/>
</dbReference>
<sequence length="85" mass="9263">MVQDFGWADWVGILGALVIAAAYFAATRGRLPADGVGFNLWNLLGAGLVLTSLWARPNFGAIVIEVLWALIALSALLRLWLGRRR</sequence>
<feature type="transmembrane region" description="Helical" evidence="1">
    <location>
        <begin position="6"/>
        <end position="26"/>
    </location>
</feature>
<evidence type="ECO:0000313" key="4">
    <source>
        <dbReference type="Proteomes" id="UP000199144"/>
    </source>
</evidence>
<keyword evidence="1" id="KW-0812">Transmembrane</keyword>
<gene>
    <name evidence="3" type="ORF">SAMN04488042_101951</name>
</gene>
<dbReference type="Pfam" id="PF26604">
    <property type="entry name" value="CBU_0592"/>
    <property type="match status" value="1"/>
</dbReference>
<feature type="transmembrane region" description="Helical" evidence="1">
    <location>
        <begin position="38"/>
        <end position="55"/>
    </location>
</feature>
<feature type="transmembrane region" description="Helical" evidence="1">
    <location>
        <begin position="61"/>
        <end position="81"/>
    </location>
</feature>
<dbReference type="OrthoDB" id="7868845at2"/>
<evidence type="ECO:0000259" key="2">
    <source>
        <dbReference type="Pfam" id="PF26604"/>
    </source>
</evidence>
<accession>A0A1I4JCF6</accession>
<keyword evidence="1" id="KW-1133">Transmembrane helix</keyword>
<evidence type="ECO:0000256" key="1">
    <source>
        <dbReference type="SAM" id="Phobius"/>
    </source>
</evidence>
<dbReference type="AlphaFoldDB" id="A0A1I4JCF6"/>
<dbReference type="EMBL" id="FOTQ01000001">
    <property type="protein sequence ID" value="SFL63806.1"/>
    <property type="molecule type" value="Genomic_DNA"/>
</dbReference>
<dbReference type="NCBIfam" id="NF047864">
    <property type="entry name" value="CBU_0592_membra"/>
    <property type="match status" value="1"/>
</dbReference>
<organism evidence="3 4">
    <name type="scientific">Shimia aestuarii</name>
    <dbReference type="NCBI Taxonomy" id="254406"/>
    <lineage>
        <taxon>Bacteria</taxon>
        <taxon>Pseudomonadati</taxon>
        <taxon>Pseudomonadota</taxon>
        <taxon>Alphaproteobacteria</taxon>
        <taxon>Rhodobacterales</taxon>
        <taxon>Roseobacteraceae</taxon>
    </lineage>
</organism>
<name>A0A1I4JCF6_9RHOB</name>